<keyword evidence="10" id="KW-1185">Reference proteome</keyword>
<feature type="transmembrane region" description="Helical" evidence="7">
    <location>
        <begin position="311"/>
        <end position="340"/>
    </location>
</feature>
<keyword evidence="4 7" id="KW-1133">Transmembrane helix</keyword>
<feature type="transmembrane region" description="Helical" evidence="7">
    <location>
        <begin position="360"/>
        <end position="380"/>
    </location>
</feature>
<evidence type="ECO:0000313" key="10">
    <source>
        <dbReference type="Proteomes" id="UP000272622"/>
    </source>
</evidence>
<accession>A0ABN5TH98</accession>
<dbReference type="InterPro" id="IPR050250">
    <property type="entry name" value="Macrolide_Exporter_MacB"/>
</dbReference>
<feature type="transmembrane region" description="Helical" evidence="7">
    <location>
        <begin position="432"/>
        <end position="454"/>
    </location>
</feature>
<sequence>MSMLTRHVLRSVRSIRYRLLTIAMICASTFGVVAGAYSSIDSLFDTVEQIQSASAMADLELVIGTEDQINVPRFSDLPTVAQVHQRLLSPGLLPLGQAQATAALLVSMPAEDFSQVNRLALTEGRLPAAGDNRSVVVERNCAAYHHLGIGAQVDFQAGQARYPLTVTGIAQSPEYLVAPLNPAVYVPTNGSLCVLYADRAVMADSLGFEAVNSLLLGMREGSDPVAFKAEVTARAQTRLAVDYAMTRQEQFSQKFLELDLNTFKVFLPTVVLIFAVSSTLVVFFLMYQWAREEQPLIAMFLTLGYHRRQVLLAYSLPVLLLMLVAAVAGLALALFDMYAFGVNYAKAIGMPSPALAFKPAYLASAVGVLVTTILAGMYLPMREILRITPMDALRDQGASREQPLAMRLVELARRVPGPFWFRYALRNLLRSWRISLVTLLAMSASIAITIAFYISLTSMERTAIGNVERDQWSRVVDLDAPWWNEDLARLEDAVPGSRWSTFVKGGAQIADHDKLDNAFLLGIEPADEVRHVNLTEGRMLAAGDDQTVVLERRLAASHGIVPGASVQLRVRGSEYPATVVGVFSGAVPGEVIAPRGFAQRMLGLQEQFTGAYLLAGSDGREVNDAGLYREPGVVRVTSRQDIVAAILQISGHIWVIIHISALMSIIIALLFTITSTNFAIVGRRAEYGVLRILGFSDRTVCAVMYGETLMIALGAALVAVPLGFGLGFVLNHRLADVWFKINTDPALADFLRVLVPALLFIPLAAFPAVRHVLRIDAVDTLKLRNFG</sequence>
<name>A0ABN5TH98_9PSED</name>
<dbReference type="EMBL" id="CP034337">
    <property type="protein sequence ID" value="AZL73737.1"/>
    <property type="molecule type" value="Genomic_DNA"/>
</dbReference>
<dbReference type="Proteomes" id="UP000272622">
    <property type="component" value="Chromosome"/>
</dbReference>
<dbReference type="RefSeq" id="WP_125463855.1">
    <property type="nucleotide sequence ID" value="NZ_CP034337.1"/>
</dbReference>
<comment type="subcellular location">
    <subcellularLocation>
        <location evidence="1">Cell membrane</location>
        <topology evidence="1">Multi-pass membrane protein</topology>
    </subcellularLocation>
</comment>
<proteinExistence type="inferred from homology"/>
<dbReference type="PANTHER" id="PTHR30572:SF4">
    <property type="entry name" value="ABC TRANSPORTER PERMEASE YTRF"/>
    <property type="match status" value="1"/>
</dbReference>
<gene>
    <name evidence="9" type="ORF">EI693_11850</name>
</gene>
<organism evidence="9 10">
    <name type="scientific">Pseudomonas oryziphila</name>
    <dbReference type="NCBI Taxonomy" id="2894079"/>
    <lineage>
        <taxon>Bacteria</taxon>
        <taxon>Pseudomonadati</taxon>
        <taxon>Pseudomonadota</taxon>
        <taxon>Gammaproteobacteria</taxon>
        <taxon>Pseudomonadales</taxon>
        <taxon>Pseudomonadaceae</taxon>
        <taxon>Pseudomonas</taxon>
    </lineage>
</organism>
<dbReference type="InterPro" id="IPR003838">
    <property type="entry name" value="ABC3_permease_C"/>
</dbReference>
<feature type="transmembrane region" description="Helical" evidence="7">
    <location>
        <begin position="653"/>
        <end position="681"/>
    </location>
</feature>
<evidence type="ECO:0000259" key="8">
    <source>
        <dbReference type="Pfam" id="PF02687"/>
    </source>
</evidence>
<dbReference type="Pfam" id="PF02687">
    <property type="entry name" value="FtsX"/>
    <property type="match status" value="2"/>
</dbReference>
<keyword evidence="5 7" id="KW-0472">Membrane</keyword>
<dbReference type="PANTHER" id="PTHR30572">
    <property type="entry name" value="MEMBRANE COMPONENT OF TRANSPORTER-RELATED"/>
    <property type="match status" value="1"/>
</dbReference>
<evidence type="ECO:0000256" key="5">
    <source>
        <dbReference type="ARBA" id="ARBA00023136"/>
    </source>
</evidence>
<feature type="domain" description="ABC3 transporter permease C-terminal" evidence="8">
    <location>
        <begin position="661"/>
        <end position="776"/>
    </location>
</feature>
<keyword evidence="3 7" id="KW-0812">Transmembrane</keyword>
<feature type="domain" description="ABC3 transporter permease C-terminal" evidence="8">
    <location>
        <begin position="270"/>
        <end position="389"/>
    </location>
</feature>
<protein>
    <submittedName>
        <fullName evidence="9">FtsX-like permease family protein</fullName>
    </submittedName>
</protein>
<evidence type="ECO:0000256" key="4">
    <source>
        <dbReference type="ARBA" id="ARBA00022989"/>
    </source>
</evidence>
<evidence type="ECO:0000256" key="2">
    <source>
        <dbReference type="ARBA" id="ARBA00022475"/>
    </source>
</evidence>
<evidence type="ECO:0000256" key="7">
    <source>
        <dbReference type="SAM" id="Phobius"/>
    </source>
</evidence>
<keyword evidence="2" id="KW-1003">Cell membrane</keyword>
<feature type="transmembrane region" description="Helical" evidence="7">
    <location>
        <begin position="750"/>
        <end position="769"/>
    </location>
</feature>
<evidence type="ECO:0000256" key="1">
    <source>
        <dbReference type="ARBA" id="ARBA00004651"/>
    </source>
</evidence>
<evidence type="ECO:0000256" key="3">
    <source>
        <dbReference type="ARBA" id="ARBA00022692"/>
    </source>
</evidence>
<comment type="similarity">
    <text evidence="6">Belongs to the ABC-4 integral membrane protein family.</text>
</comment>
<evidence type="ECO:0000256" key="6">
    <source>
        <dbReference type="ARBA" id="ARBA00038076"/>
    </source>
</evidence>
<feature type="transmembrane region" description="Helical" evidence="7">
    <location>
        <begin position="265"/>
        <end position="290"/>
    </location>
</feature>
<reference evidence="9 10" key="1">
    <citation type="submission" date="2018-12" db="EMBL/GenBank/DDBJ databases">
        <authorList>
            <person name="Li S."/>
            <person name="Yang R."/>
            <person name="Chen G."/>
            <person name="Zou L."/>
            <person name="Zhang C."/>
            <person name="Chen Y."/>
            <person name="Liu Z."/>
            <person name="Li Y."/>
            <person name="Yan Y."/>
            <person name="Huang M."/>
            <person name="Chen T."/>
        </authorList>
    </citation>
    <scope>NUCLEOTIDE SEQUENCE [LARGE SCALE GENOMIC DNA]</scope>
    <source>
        <strain evidence="9 10">2014</strain>
    </source>
</reference>
<feature type="transmembrane region" description="Helical" evidence="7">
    <location>
        <begin position="702"/>
        <end position="730"/>
    </location>
</feature>
<evidence type="ECO:0000313" key="9">
    <source>
        <dbReference type="EMBL" id="AZL73737.1"/>
    </source>
</evidence>